<proteinExistence type="predicted"/>
<evidence type="ECO:0008006" key="4">
    <source>
        <dbReference type="Google" id="ProtNLM"/>
    </source>
</evidence>
<gene>
    <name evidence="2" type="ORF">CKAH01_15080</name>
</gene>
<dbReference type="AlphaFoldDB" id="A0AAD9YL14"/>
<organism evidence="2 3">
    <name type="scientific">Colletotrichum kahawae</name>
    <name type="common">Coffee berry disease fungus</name>
    <dbReference type="NCBI Taxonomy" id="34407"/>
    <lineage>
        <taxon>Eukaryota</taxon>
        <taxon>Fungi</taxon>
        <taxon>Dikarya</taxon>
        <taxon>Ascomycota</taxon>
        <taxon>Pezizomycotina</taxon>
        <taxon>Sordariomycetes</taxon>
        <taxon>Hypocreomycetidae</taxon>
        <taxon>Glomerellales</taxon>
        <taxon>Glomerellaceae</taxon>
        <taxon>Colletotrichum</taxon>
        <taxon>Colletotrichum gloeosporioides species complex</taxon>
    </lineage>
</organism>
<keyword evidence="3" id="KW-1185">Reference proteome</keyword>
<sequence length="145" mass="17353">METQSSYHNNNEDDISTMEWQVRSIEGHSQIYGELYYDVVWEPTWEPGLRLQHMAKEIIAWNKRHDDSDYKRQPLLQFDPLLKHWSGKVIGRDERDGQTHYKIEWQITREPEANLEHAKGLLSEYWRRHRTESSASVEDRNGMSP</sequence>
<dbReference type="Proteomes" id="UP001281614">
    <property type="component" value="Unassembled WGS sequence"/>
</dbReference>
<comment type="subunit">
    <text evidence="1">Component of the NuA4 histone acetyltransferase complex.</text>
</comment>
<protein>
    <recommendedName>
        <fullName evidence="4">Chromo domain-containing protein</fullName>
    </recommendedName>
</protein>
<dbReference type="EMBL" id="VYYT01000107">
    <property type="protein sequence ID" value="KAK2769713.1"/>
    <property type="molecule type" value="Genomic_DNA"/>
</dbReference>
<name>A0AAD9YL14_COLKA</name>
<comment type="caution">
    <text evidence="2">The sequence shown here is derived from an EMBL/GenBank/DDBJ whole genome shotgun (WGS) entry which is preliminary data.</text>
</comment>
<dbReference type="Gene3D" id="2.40.50.40">
    <property type="match status" value="1"/>
</dbReference>
<evidence type="ECO:0000313" key="3">
    <source>
        <dbReference type="Proteomes" id="UP001281614"/>
    </source>
</evidence>
<reference evidence="2" key="1">
    <citation type="submission" date="2023-02" db="EMBL/GenBank/DDBJ databases">
        <title>Colletotrichum kahawae CIFC_Que2 genome sequencing and assembly.</title>
        <authorList>
            <person name="Baroncelli R."/>
        </authorList>
    </citation>
    <scope>NUCLEOTIDE SEQUENCE</scope>
    <source>
        <strain evidence="2">CIFC_Que2</strain>
    </source>
</reference>
<accession>A0AAD9YL14</accession>
<dbReference type="SUPFAM" id="SSF54160">
    <property type="entry name" value="Chromo domain-like"/>
    <property type="match status" value="2"/>
</dbReference>
<dbReference type="InterPro" id="IPR016197">
    <property type="entry name" value="Chromo-like_dom_sf"/>
</dbReference>
<evidence type="ECO:0000256" key="1">
    <source>
        <dbReference type="ARBA" id="ARBA00011353"/>
    </source>
</evidence>
<dbReference type="CDD" id="cd00024">
    <property type="entry name" value="CD_CSD"/>
    <property type="match status" value="1"/>
</dbReference>
<evidence type="ECO:0000313" key="2">
    <source>
        <dbReference type="EMBL" id="KAK2769713.1"/>
    </source>
</evidence>